<dbReference type="PANTHER" id="PTHR43542:SF1">
    <property type="entry name" value="METHYLTRANSFERASE"/>
    <property type="match status" value="1"/>
</dbReference>
<sequence length="189" mass="21119">MRVISGSARGTRLVDLGNAEVRPTLDQVKESLFNQVGSDLTGISFLDLFAGTGSIGIEALSRGAEQVVFVEQNSQAQSLITRNLEKCRLTVENQTERWELIKSDSLDSLSILRGKGMVFDLIYVDPPFSKNLYGPCLSKLSDSAILKEDAWVIVEHFHKTGLQERYGKLKTFKDRRLGDSCLSFFKIEL</sequence>
<dbReference type="Gene3D" id="3.40.50.150">
    <property type="entry name" value="Vaccinia Virus protein VP39"/>
    <property type="match status" value="1"/>
</dbReference>
<dbReference type="GO" id="GO:0003676">
    <property type="term" value="F:nucleic acid binding"/>
    <property type="evidence" value="ECO:0007669"/>
    <property type="project" value="InterPro"/>
</dbReference>
<dbReference type="AlphaFoldDB" id="A0A381US45"/>
<dbReference type="GO" id="GO:0031167">
    <property type="term" value="P:rRNA methylation"/>
    <property type="evidence" value="ECO:0007669"/>
    <property type="project" value="InterPro"/>
</dbReference>
<dbReference type="InterPro" id="IPR029063">
    <property type="entry name" value="SAM-dependent_MTases_sf"/>
</dbReference>
<keyword evidence="1" id="KW-0489">Methyltransferase</keyword>
<dbReference type="InterPro" id="IPR004398">
    <property type="entry name" value="RNA_MeTrfase_RsmD"/>
</dbReference>
<dbReference type="PANTHER" id="PTHR43542">
    <property type="entry name" value="METHYLTRANSFERASE"/>
    <property type="match status" value="1"/>
</dbReference>
<dbReference type="NCBIfam" id="TIGR00095">
    <property type="entry name" value="16S rRNA (guanine(966)-N(2))-methyltransferase RsmD"/>
    <property type="match status" value="1"/>
</dbReference>
<accession>A0A381US45</accession>
<dbReference type="InterPro" id="IPR002052">
    <property type="entry name" value="DNA_methylase_N6_adenine_CS"/>
</dbReference>
<dbReference type="SUPFAM" id="SSF53335">
    <property type="entry name" value="S-adenosyl-L-methionine-dependent methyltransferases"/>
    <property type="match status" value="1"/>
</dbReference>
<protein>
    <recommendedName>
        <fullName evidence="4">16S rRNA (Guanine(966)-N(2))-methyltransferase RsmD</fullName>
    </recommendedName>
</protein>
<dbReference type="GO" id="GO:0008168">
    <property type="term" value="F:methyltransferase activity"/>
    <property type="evidence" value="ECO:0007669"/>
    <property type="project" value="UniProtKB-KW"/>
</dbReference>
<dbReference type="PROSITE" id="PS00092">
    <property type="entry name" value="N6_MTASE"/>
    <property type="match status" value="1"/>
</dbReference>
<dbReference type="EMBL" id="UINC01006793">
    <property type="protein sequence ID" value="SVA29663.1"/>
    <property type="molecule type" value="Genomic_DNA"/>
</dbReference>
<organism evidence="3">
    <name type="scientific">marine metagenome</name>
    <dbReference type="NCBI Taxonomy" id="408172"/>
    <lineage>
        <taxon>unclassified sequences</taxon>
        <taxon>metagenomes</taxon>
        <taxon>ecological metagenomes</taxon>
    </lineage>
</organism>
<name>A0A381US45_9ZZZZ</name>
<evidence type="ECO:0000313" key="3">
    <source>
        <dbReference type="EMBL" id="SVA29663.1"/>
    </source>
</evidence>
<keyword evidence="2" id="KW-0808">Transferase</keyword>
<proteinExistence type="predicted"/>
<evidence type="ECO:0000256" key="1">
    <source>
        <dbReference type="ARBA" id="ARBA00022603"/>
    </source>
</evidence>
<evidence type="ECO:0000256" key="2">
    <source>
        <dbReference type="ARBA" id="ARBA00022679"/>
    </source>
</evidence>
<evidence type="ECO:0008006" key="4">
    <source>
        <dbReference type="Google" id="ProtNLM"/>
    </source>
</evidence>
<gene>
    <name evidence="3" type="ORF">METZ01_LOCUS82517</name>
</gene>
<reference evidence="3" key="1">
    <citation type="submission" date="2018-05" db="EMBL/GenBank/DDBJ databases">
        <authorList>
            <person name="Lanie J.A."/>
            <person name="Ng W.-L."/>
            <person name="Kazmierczak K.M."/>
            <person name="Andrzejewski T.M."/>
            <person name="Davidsen T.M."/>
            <person name="Wayne K.J."/>
            <person name="Tettelin H."/>
            <person name="Glass J.I."/>
            <person name="Rusch D."/>
            <person name="Podicherti R."/>
            <person name="Tsui H.-C.T."/>
            <person name="Winkler M.E."/>
        </authorList>
    </citation>
    <scope>NUCLEOTIDE SEQUENCE</scope>
</reference>
<dbReference type="CDD" id="cd02440">
    <property type="entry name" value="AdoMet_MTases"/>
    <property type="match status" value="1"/>
</dbReference>
<dbReference type="PIRSF" id="PIRSF004553">
    <property type="entry name" value="CHP00095"/>
    <property type="match status" value="1"/>
</dbReference>
<dbReference type="Pfam" id="PF03602">
    <property type="entry name" value="Cons_hypoth95"/>
    <property type="match status" value="1"/>
</dbReference>